<feature type="compositionally biased region" description="Basic residues" evidence="1">
    <location>
        <begin position="88"/>
        <end position="97"/>
    </location>
</feature>
<sequence>MDTSNYLRLLINQSIVESGKSFVELCITNEMWSDESQETLTYTRLYICMYRKSVSACVFTYSSTTFQSSSHRHKSPSQCQDTSQSLMLRRHRKLSNT</sequence>
<name>A0AA85JQX0_TRIRE</name>
<feature type="region of interest" description="Disordered" evidence="1">
    <location>
        <begin position="67"/>
        <end position="97"/>
    </location>
</feature>
<protein>
    <submittedName>
        <fullName evidence="3">Uncharacterized protein</fullName>
    </submittedName>
</protein>
<dbReference type="Proteomes" id="UP000050795">
    <property type="component" value="Unassembled WGS sequence"/>
</dbReference>
<evidence type="ECO:0000313" key="3">
    <source>
        <dbReference type="WBParaSite" id="TREG1_3500.1"/>
    </source>
</evidence>
<reference evidence="3" key="2">
    <citation type="submission" date="2023-11" db="UniProtKB">
        <authorList>
            <consortium name="WormBaseParasite"/>
        </authorList>
    </citation>
    <scope>IDENTIFICATION</scope>
</reference>
<keyword evidence="2" id="KW-1185">Reference proteome</keyword>
<dbReference type="AlphaFoldDB" id="A0AA85JQX0"/>
<proteinExistence type="predicted"/>
<evidence type="ECO:0000256" key="1">
    <source>
        <dbReference type="SAM" id="MobiDB-lite"/>
    </source>
</evidence>
<accession>A0AA85JQX0</accession>
<dbReference type="WBParaSite" id="TREG1_3500.1">
    <property type="protein sequence ID" value="TREG1_3500.1"/>
    <property type="gene ID" value="TREG1_3500"/>
</dbReference>
<feature type="compositionally biased region" description="Polar residues" evidence="1">
    <location>
        <begin position="76"/>
        <end position="86"/>
    </location>
</feature>
<reference evidence="2" key="1">
    <citation type="submission" date="2022-06" db="EMBL/GenBank/DDBJ databases">
        <authorList>
            <person name="Berger JAMES D."/>
            <person name="Berger JAMES D."/>
        </authorList>
    </citation>
    <scope>NUCLEOTIDE SEQUENCE [LARGE SCALE GENOMIC DNA]</scope>
</reference>
<organism evidence="2 3">
    <name type="scientific">Trichobilharzia regenti</name>
    <name type="common">Nasal bird schistosome</name>
    <dbReference type="NCBI Taxonomy" id="157069"/>
    <lineage>
        <taxon>Eukaryota</taxon>
        <taxon>Metazoa</taxon>
        <taxon>Spiralia</taxon>
        <taxon>Lophotrochozoa</taxon>
        <taxon>Platyhelminthes</taxon>
        <taxon>Trematoda</taxon>
        <taxon>Digenea</taxon>
        <taxon>Strigeidida</taxon>
        <taxon>Schistosomatoidea</taxon>
        <taxon>Schistosomatidae</taxon>
        <taxon>Trichobilharzia</taxon>
    </lineage>
</organism>
<evidence type="ECO:0000313" key="2">
    <source>
        <dbReference type="Proteomes" id="UP000050795"/>
    </source>
</evidence>